<evidence type="ECO:0000313" key="1">
    <source>
        <dbReference type="EMBL" id="WIA22845.1"/>
    </source>
</evidence>
<dbReference type="EMBL" id="CP126222">
    <property type="protein sequence ID" value="WIA22845.1"/>
    <property type="molecule type" value="Genomic_DNA"/>
</dbReference>
<reference evidence="1 2" key="1">
    <citation type="submission" date="2023-05" db="EMBL/GenBank/DDBJ databases">
        <title>A 100% complete, gapless, phased diploid assembly of the Scenedesmus obliquus UTEX 3031 genome.</title>
        <authorList>
            <person name="Biondi T.C."/>
            <person name="Hanschen E.R."/>
            <person name="Kwon T."/>
            <person name="Eng W."/>
            <person name="Kruse C.P.S."/>
            <person name="Koehler S.I."/>
            <person name="Kunde Y."/>
            <person name="Gleasner C.D."/>
            <person name="You Mak K.T."/>
            <person name="Polle J."/>
            <person name="Hovde B.T."/>
            <person name="Starkenburg S.R."/>
        </authorList>
    </citation>
    <scope>NUCLEOTIDE SEQUENCE [LARGE SCALE GENOMIC DNA]</scope>
    <source>
        <strain evidence="1 2">DOE0152z</strain>
    </source>
</reference>
<keyword evidence="2" id="KW-1185">Reference proteome</keyword>
<protein>
    <recommendedName>
        <fullName evidence="3">MEKHLA domain-containing protein</fullName>
    </recommendedName>
</protein>
<proteinExistence type="predicted"/>
<organism evidence="1 2">
    <name type="scientific">Tetradesmus obliquus</name>
    <name type="common">Green alga</name>
    <name type="synonym">Acutodesmus obliquus</name>
    <dbReference type="NCBI Taxonomy" id="3088"/>
    <lineage>
        <taxon>Eukaryota</taxon>
        <taxon>Viridiplantae</taxon>
        <taxon>Chlorophyta</taxon>
        <taxon>core chlorophytes</taxon>
        <taxon>Chlorophyceae</taxon>
        <taxon>CS clade</taxon>
        <taxon>Sphaeropleales</taxon>
        <taxon>Scenedesmaceae</taxon>
        <taxon>Tetradesmus</taxon>
    </lineage>
</organism>
<gene>
    <name evidence="1" type="ORF">OEZ85_001235</name>
</gene>
<name>A0ABY8UNI0_TETOB</name>
<sequence>MDGRAAKYVNEAAGSMFGGVYLELFGRATHELVAADLTAQSEWAYAVQKVEESARFSASLPQLEFNNLAGQKVIAKDVTMWRVDSLEDTPIGMAVLVKSWQRG</sequence>
<evidence type="ECO:0008006" key="3">
    <source>
        <dbReference type="Google" id="ProtNLM"/>
    </source>
</evidence>
<accession>A0ABY8UNI0</accession>
<dbReference type="Proteomes" id="UP001244341">
    <property type="component" value="Chromosome 15b"/>
</dbReference>
<evidence type="ECO:0000313" key="2">
    <source>
        <dbReference type="Proteomes" id="UP001244341"/>
    </source>
</evidence>